<evidence type="ECO:0000313" key="3">
    <source>
        <dbReference type="Proteomes" id="UP000475249"/>
    </source>
</evidence>
<comment type="caution">
    <text evidence="2">The sequence shown here is derived from an EMBL/GenBank/DDBJ whole genome shotgun (WGS) entry which is preliminary data.</text>
</comment>
<feature type="domain" description="Spermatogenesis-associated protein 20-like TRX" evidence="1">
    <location>
        <begin position="39"/>
        <end position="192"/>
    </location>
</feature>
<dbReference type="Proteomes" id="UP000475249">
    <property type="component" value="Unassembled WGS sequence"/>
</dbReference>
<proteinExistence type="predicted"/>
<dbReference type="InterPro" id="IPR024705">
    <property type="entry name" value="Ssp411"/>
</dbReference>
<dbReference type="AlphaFoldDB" id="A0A6L9ECA4"/>
<evidence type="ECO:0000313" key="2">
    <source>
        <dbReference type="EMBL" id="NAS12317.1"/>
    </source>
</evidence>
<dbReference type="GO" id="GO:0005975">
    <property type="term" value="P:carbohydrate metabolic process"/>
    <property type="evidence" value="ECO:0007669"/>
    <property type="project" value="InterPro"/>
</dbReference>
<dbReference type="SUPFAM" id="SSF48208">
    <property type="entry name" value="Six-hairpin glycosidases"/>
    <property type="match status" value="1"/>
</dbReference>
<dbReference type="Gene3D" id="3.40.30.10">
    <property type="entry name" value="Glutaredoxin"/>
    <property type="match status" value="1"/>
</dbReference>
<dbReference type="InterPro" id="IPR036249">
    <property type="entry name" value="Thioredoxin-like_sf"/>
</dbReference>
<dbReference type="PROSITE" id="PS51257">
    <property type="entry name" value="PROKAR_LIPOPROTEIN"/>
    <property type="match status" value="1"/>
</dbReference>
<keyword evidence="3" id="KW-1185">Reference proteome</keyword>
<name>A0A6L9ECA4_9FLAO</name>
<dbReference type="Gene3D" id="1.50.10.10">
    <property type="match status" value="1"/>
</dbReference>
<organism evidence="2 3">
    <name type="scientific">Poritiphilus flavus</name>
    <dbReference type="NCBI Taxonomy" id="2697053"/>
    <lineage>
        <taxon>Bacteria</taxon>
        <taxon>Pseudomonadati</taxon>
        <taxon>Bacteroidota</taxon>
        <taxon>Flavobacteriia</taxon>
        <taxon>Flavobacteriales</taxon>
        <taxon>Flavobacteriaceae</taxon>
        <taxon>Poritiphilus</taxon>
    </lineage>
</organism>
<dbReference type="PANTHER" id="PTHR42899">
    <property type="entry name" value="SPERMATOGENESIS-ASSOCIATED PROTEIN 20"/>
    <property type="match status" value="1"/>
</dbReference>
<accession>A0A6L9ECA4</accession>
<dbReference type="PANTHER" id="PTHR42899:SF1">
    <property type="entry name" value="SPERMATOGENESIS-ASSOCIATED PROTEIN 20"/>
    <property type="match status" value="1"/>
</dbReference>
<dbReference type="EMBL" id="WXYO01000004">
    <property type="protein sequence ID" value="NAS12317.1"/>
    <property type="molecule type" value="Genomic_DNA"/>
</dbReference>
<dbReference type="Pfam" id="PF03190">
    <property type="entry name" value="Thioredox_DsbH"/>
    <property type="match status" value="1"/>
</dbReference>
<dbReference type="CDD" id="cd02955">
    <property type="entry name" value="SSP411"/>
    <property type="match status" value="1"/>
</dbReference>
<dbReference type="SUPFAM" id="SSF52833">
    <property type="entry name" value="Thioredoxin-like"/>
    <property type="match status" value="1"/>
</dbReference>
<protein>
    <submittedName>
        <fullName evidence="2">DUF255 domain-containing protein</fullName>
    </submittedName>
</protein>
<dbReference type="PIRSF" id="PIRSF006402">
    <property type="entry name" value="UCP006402_thioredoxin"/>
    <property type="match status" value="1"/>
</dbReference>
<evidence type="ECO:0000259" key="1">
    <source>
        <dbReference type="Pfam" id="PF03190"/>
    </source>
</evidence>
<dbReference type="InterPro" id="IPR012341">
    <property type="entry name" value="6hp_glycosidase-like_sf"/>
</dbReference>
<reference evidence="2 3" key="1">
    <citation type="submission" date="2020-01" db="EMBL/GenBank/DDBJ databases">
        <title>Bacteria diversity of Porities sp.</title>
        <authorList>
            <person name="Wang G."/>
        </authorList>
    </citation>
    <scope>NUCLEOTIDE SEQUENCE [LARGE SCALE GENOMIC DNA]</scope>
    <source>
        <strain evidence="2 3">R33</strain>
    </source>
</reference>
<dbReference type="Gene3D" id="1.50.10.20">
    <property type="match status" value="1"/>
</dbReference>
<gene>
    <name evidence="2" type="ORF">GTQ38_09920</name>
</gene>
<dbReference type="InterPro" id="IPR004879">
    <property type="entry name" value="Ssp411-like_TRX"/>
</dbReference>
<dbReference type="InterPro" id="IPR008928">
    <property type="entry name" value="6-hairpin_glycosidase_sf"/>
</dbReference>
<dbReference type="RefSeq" id="WP_161435353.1">
    <property type="nucleotide sequence ID" value="NZ_WXYO01000004.1"/>
</dbReference>
<sequence length="713" mass="81085">MRLRRNSYVIPVFLSVFVQLSLFISCKQGQSSEEKHPYTNALIEETSPYLLQHAHNPVDWKPWSQEALKEAKEEDKLVLVSIGYSSCHWCHVMEEETFVDEEVAEVMNTNFINIKVDREERPDVDQVYMTAVQLMTGEGGWPLNVILLPNGKPLYGGTYHSKEQWTKVLTNISSLYKEDPATAHEYADKVASGVKAVNIIEPPTVEANFTTAQLEQAVGLWQLKWDEAWGGNQEAQKFMMPGNLLFLLDYAQLSGNQSANAHIKTTLDKMALGGVYDQLGGGFYRYSTDPYWKVPHFEKMLYDNAQLLSLYSKAFATFRDPMYASVVDETVVFLDREMYNGSGGYFAALDADSEGEEGKFYIWKEAELRSALGEDYALFSEYYNISEESAWEADKFVLHRTLRDEDFIAQHSFSSADLELMKRSWKTSLLELRDRRVRPGVDDKIITSWNALLIEGFADAYLYLGKPEFLERAERIFGFLIENCYQDGDVLHSFKKGSKKSPGFLEDYTFLAKASLKLYQATMNTDYLNYARDFAQAANSRFKEENSALFRYNETGEDLISRIIKTDDGPIPSPNAVLAEVFLQLGHINYDTELIKQSEAMLNTLLPRVTQSVDNYGRWGNLLVNNAFPYYEIAIVGPQAEEKLKELQNNGLANALIVGSDTKSELALFENRFVPGDTYIYVCRNNSCKLPVRSAEDALNQIRNSKAAPKIPM</sequence>